<protein>
    <recommendedName>
        <fullName evidence="5">Acyltransferase</fullName>
    </recommendedName>
</protein>
<dbReference type="Pfam" id="PF18082">
    <property type="entry name" value="NAT_N"/>
    <property type="match status" value="1"/>
</dbReference>
<feature type="domain" description="N-acyltransferase N-terminal" evidence="2">
    <location>
        <begin position="47"/>
        <end position="181"/>
    </location>
</feature>
<dbReference type="InterPro" id="IPR041644">
    <property type="entry name" value="GNAT_C"/>
</dbReference>
<dbReference type="InterPro" id="IPR041273">
    <property type="entry name" value="NAT_N"/>
</dbReference>
<organism evidence="4">
    <name type="scientific">Streptomyces sp. CMC78</name>
    <dbReference type="NCBI Taxonomy" id="3231512"/>
    <lineage>
        <taxon>Bacteria</taxon>
        <taxon>Bacillati</taxon>
        <taxon>Actinomycetota</taxon>
        <taxon>Actinomycetes</taxon>
        <taxon>Kitasatosporales</taxon>
        <taxon>Streptomycetaceae</taxon>
        <taxon>Streptomyces</taxon>
    </lineage>
</organism>
<dbReference type="Pfam" id="PF18164">
    <property type="entry name" value="GNAT_C"/>
    <property type="match status" value="1"/>
</dbReference>
<evidence type="ECO:0000259" key="3">
    <source>
        <dbReference type="Pfam" id="PF18164"/>
    </source>
</evidence>
<evidence type="ECO:0000256" key="1">
    <source>
        <dbReference type="SAM" id="MobiDB-lite"/>
    </source>
</evidence>
<sequence>MSGTTSGNGGAEQEAGPEAEVHRWLTGLAGRPAVPTVADPVAPTPGELAERMDLLDIPGPDREEVSAGLPDPRRAPALWEALLHCHRQLYADAAPGADARSAMPDWPDAPAALGSSGRYFYVHLYLLALPHALERQRRLGIPDEVVAATFADLGAKLTTYRRAHGTGGFDRQRWMVHHFRGVLHRLGRLQFERGVLDAEACGGDAADIGGPAHGCPVLKVHVPGDGPLDREGCDASFDAARAFFARRFPVTPFRHAMCSSWLLDRQLGAYLPREANILAFQRRFTEFGARPVGDDDVLEFVFHVPPGTADLGRLPRATTLQRSLVRHLRSGGHWRTTHGWTFLR</sequence>
<evidence type="ECO:0000313" key="4">
    <source>
        <dbReference type="EMBL" id="BFP50775.1"/>
    </source>
</evidence>
<gene>
    <name evidence="4" type="ORF">SCMC78_05820</name>
</gene>
<proteinExistence type="predicted"/>
<feature type="domain" description="GNAT-like C-terminal" evidence="3">
    <location>
        <begin position="183"/>
        <end position="340"/>
    </location>
</feature>
<dbReference type="KEGG" id="stcm:SCMC78_05820"/>
<feature type="region of interest" description="Disordered" evidence="1">
    <location>
        <begin position="1"/>
        <end position="26"/>
    </location>
</feature>
<evidence type="ECO:0008006" key="5">
    <source>
        <dbReference type="Google" id="ProtNLM"/>
    </source>
</evidence>
<evidence type="ECO:0000259" key="2">
    <source>
        <dbReference type="Pfam" id="PF18082"/>
    </source>
</evidence>
<name>A0AB33KDC8_9ACTN</name>
<reference evidence="4" key="1">
    <citation type="submission" date="2024-07" db="EMBL/GenBank/DDBJ databases">
        <title>Complete genome sequences of cellulolytic bacteria, Kitasatospora sp. CMC57 and Streptomyces sp. CMC78, isolated from Japanese agricultural soil.</title>
        <authorList>
            <person name="Hashimoto T."/>
            <person name="Ito M."/>
            <person name="Iwamoto M."/>
            <person name="Fukahori D."/>
            <person name="Shoda T."/>
            <person name="Sakoda M."/>
            <person name="Morohoshi T."/>
            <person name="Mitsuboshi M."/>
            <person name="Nishizawa T."/>
        </authorList>
    </citation>
    <scope>NUCLEOTIDE SEQUENCE</scope>
    <source>
        <strain evidence="4">CMC78</strain>
    </source>
</reference>
<feature type="compositionally biased region" description="Gly residues" evidence="1">
    <location>
        <begin position="1"/>
        <end position="10"/>
    </location>
</feature>
<dbReference type="EMBL" id="AP035884">
    <property type="protein sequence ID" value="BFP50775.1"/>
    <property type="molecule type" value="Genomic_DNA"/>
</dbReference>
<dbReference type="AlphaFoldDB" id="A0AB33KDC8"/>
<accession>A0AB33KDC8</accession>
<dbReference type="Gene3D" id="3.40.630.120">
    <property type="match status" value="1"/>
</dbReference>
<dbReference type="RefSeq" id="WP_397720599.1">
    <property type="nucleotide sequence ID" value="NZ_AP035884.1"/>
</dbReference>